<dbReference type="AlphaFoldDB" id="A0A397T552"/>
<gene>
    <name evidence="4" type="ORF">C1645_762446</name>
</gene>
<feature type="compositionally biased region" description="Acidic residues" evidence="1">
    <location>
        <begin position="98"/>
        <end position="108"/>
    </location>
</feature>
<dbReference type="EMBL" id="QKYT01000104">
    <property type="protein sequence ID" value="RIA93408.1"/>
    <property type="molecule type" value="Genomic_DNA"/>
</dbReference>
<accession>A0A397T552</accession>
<keyword evidence="3" id="KW-0732">Signal</keyword>
<evidence type="ECO:0000256" key="3">
    <source>
        <dbReference type="SAM" id="SignalP"/>
    </source>
</evidence>
<reference evidence="4 5" key="1">
    <citation type="submission" date="2018-06" db="EMBL/GenBank/DDBJ databases">
        <title>Comparative genomics reveals the genomic features of Rhizophagus irregularis, R. cerebriforme, R. diaphanum and Gigaspora rosea, and their symbiotic lifestyle signature.</title>
        <authorList>
            <person name="Morin E."/>
            <person name="San Clemente H."/>
            <person name="Chen E.C.H."/>
            <person name="De La Providencia I."/>
            <person name="Hainaut M."/>
            <person name="Kuo A."/>
            <person name="Kohler A."/>
            <person name="Murat C."/>
            <person name="Tang N."/>
            <person name="Roy S."/>
            <person name="Loubradou J."/>
            <person name="Henrissat B."/>
            <person name="Grigoriev I.V."/>
            <person name="Corradi N."/>
            <person name="Roux C."/>
            <person name="Martin F.M."/>
        </authorList>
    </citation>
    <scope>NUCLEOTIDE SEQUENCE [LARGE SCALE GENOMIC DNA]</scope>
    <source>
        <strain evidence="4 5">DAOM 227022</strain>
    </source>
</reference>
<comment type="caution">
    <text evidence="4">The sequence shown here is derived from an EMBL/GenBank/DDBJ whole genome shotgun (WGS) entry which is preliminary data.</text>
</comment>
<feature type="region of interest" description="Disordered" evidence="1">
    <location>
        <begin position="90"/>
        <end position="126"/>
    </location>
</feature>
<feature type="chain" id="PRO_5017334913" evidence="3">
    <location>
        <begin position="29"/>
        <end position="126"/>
    </location>
</feature>
<keyword evidence="5" id="KW-1185">Reference proteome</keyword>
<proteinExistence type="predicted"/>
<name>A0A397T552_9GLOM</name>
<evidence type="ECO:0000256" key="1">
    <source>
        <dbReference type="SAM" id="MobiDB-lite"/>
    </source>
</evidence>
<feature type="signal peptide" evidence="3">
    <location>
        <begin position="1"/>
        <end position="28"/>
    </location>
</feature>
<keyword evidence="2" id="KW-0472">Membrane</keyword>
<sequence length="126" mass="14292">MMTVKNQFFLILLCMINFFIIQPSLVLCDDVDIQIFGIKVKTIQVDNLTKGKKIAYIVLNYVISGLCAIALVLVIVFLCCMVVCCSNKKKSGRRTIDEEVGTDSFSDEEERKPGNEKNEMNDETER</sequence>
<dbReference type="Proteomes" id="UP000265703">
    <property type="component" value="Unassembled WGS sequence"/>
</dbReference>
<feature type="compositionally biased region" description="Basic and acidic residues" evidence="1">
    <location>
        <begin position="109"/>
        <end position="120"/>
    </location>
</feature>
<dbReference type="OrthoDB" id="2409390at2759"/>
<keyword evidence="2" id="KW-0812">Transmembrane</keyword>
<evidence type="ECO:0000313" key="4">
    <source>
        <dbReference type="EMBL" id="RIA93408.1"/>
    </source>
</evidence>
<protein>
    <submittedName>
        <fullName evidence="4">Uncharacterized protein</fullName>
    </submittedName>
</protein>
<evidence type="ECO:0000313" key="5">
    <source>
        <dbReference type="Proteomes" id="UP000265703"/>
    </source>
</evidence>
<evidence type="ECO:0000256" key="2">
    <source>
        <dbReference type="SAM" id="Phobius"/>
    </source>
</evidence>
<organism evidence="4 5">
    <name type="scientific">Glomus cerebriforme</name>
    <dbReference type="NCBI Taxonomy" id="658196"/>
    <lineage>
        <taxon>Eukaryota</taxon>
        <taxon>Fungi</taxon>
        <taxon>Fungi incertae sedis</taxon>
        <taxon>Mucoromycota</taxon>
        <taxon>Glomeromycotina</taxon>
        <taxon>Glomeromycetes</taxon>
        <taxon>Glomerales</taxon>
        <taxon>Glomeraceae</taxon>
        <taxon>Glomus</taxon>
    </lineage>
</organism>
<feature type="transmembrane region" description="Helical" evidence="2">
    <location>
        <begin position="54"/>
        <end position="84"/>
    </location>
</feature>
<keyword evidence="2" id="KW-1133">Transmembrane helix</keyword>